<organism evidence="1 2">
    <name type="scientific">Rhodovibrio sodomensis</name>
    <dbReference type="NCBI Taxonomy" id="1088"/>
    <lineage>
        <taxon>Bacteria</taxon>
        <taxon>Pseudomonadati</taxon>
        <taxon>Pseudomonadota</taxon>
        <taxon>Alphaproteobacteria</taxon>
        <taxon>Rhodospirillales</taxon>
        <taxon>Rhodovibrionaceae</taxon>
        <taxon>Rhodovibrio</taxon>
    </lineage>
</organism>
<comment type="caution">
    <text evidence="1">The sequence shown here is derived from an EMBL/GenBank/DDBJ whole genome shotgun (WGS) entry which is preliminary data.</text>
</comment>
<sequence length="80" mass="8879">MPARDRRAATVNPEPGEIAEDLEVILQKSAPGDTAWHLRGYIQMLRGEASRIPARDVAAFFEKQAHRPSLHRASGHPVRA</sequence>
<dbReference type="EMBL" id="NRRL01000001">
    <property type="protein sequence ID" value="MBK1666533.1"/>
    <property type="molecule type" value="Genomic_DNA"/>
</dbReference>
<evidence type="ECO:0000313" key="1">
    <source>
        <dbReference type="EMBL" id="MBK1666533.1"/>
    </source>
</evidence>
<keyword evidence="2" id="KW-1185">Reference proteome</keyword>
<evidence type="ECO:0000313" key="2">
    <source>
        <dbReference type="Proteomes" id="UP001296873"/>
    </source>
</evidence>
<name>A0ABS1D9W5_9PROT</name>
<protein>
    <recommendedName>
        <fullName evidence="3">KfrA N-terminal DNA-binding domain-containing protein</fullName>
    </recommendedName>
</protein>
<accession>A0ABS1D9W5</accession>
<reference evidence="1 2" key="1">
    <citation type="journal article" date="2020" name="Microorganisms">
        <title>Osmotic Adaptation and Compatible Solute Biosynthesis of Phototrophic Bacteria as Revealed from Genome Analyses.</title>
        <authorList>
            <person name="Imhoff J.F."/>
            <person name="Rahn T."/>
            <person name="Kunzel S."/>
            <person name="Keller A."/>
            <person name="Neulinger S.C."/>
        </authorList>
    </citation>
    <scope>NUCLEOTIDE SEQUENCE [LARGE SCALE GENOMIC DNA]</scope>
    <source>
        <strain evidence="1 2">DSM 9895</strain>
    </source>
</reference>
<dbReference type="Proteomes" id="UP001296873">
    <property type="component" value="Unassembled WGS sequence"/>
</dbReference>
<gene>
    <name evidence="1" type="ORF">CKO28_00565</name>
</gene>
<evidence type="ECO:0008006" key="3">
    <source>
        <dbReference type="Google" id="ProtNLM"/>
    </source>
</evidence>
<proteinExistence type="predicted"/>
<dbReference type="RefSeq" id="WP_200338583.1">
    <property type="nucleotide sequence ID" value="NZ_NRRL01000001.1"/>
</dbReference>